<sequence length="209" mass="23034">MRGPAAGSGQQGGSEARVDDWAIKIRTSRKAKGLTQGEYASLLGVDITTVSRWERGLVVPSPSVQRTLARLQFARGVDNHPVIRAILRPERVAVAWGLHDQRYLKLTEGHQAHFGQSATALLGKDIRHTTADWAVEAMEKQELLRGFRDGYLLGVEWQSVEIVRGAPVATIRSTFPVDITRFDKAVITTTNIVDNAESGTFNFITVDDL</sequence>
<dbReference type="Gene3D" id="1.10.260.40">
    <property type="entry name" value="lambda repressor-like DNA-binding domains"/>
    <property type="match status" value="1"/>
</dbReference>
<dbReference type="Proteomes" id="UP000245911">
    <property type="component" value="Unassembled WGS sequence"/>
</dbReference>
<dbReference type="GO" id="GO:0003677">
    <property type="term" value="F:DNA binding"/>
    <property type="evidence" value="ECO:0007669"/>
    <property type="project" value="InterPro"/>
</dbReference>
<accession>A0A2T8HXJ4</accession>
<organism evidence="2 3">
    <name type="scientific">Pararhodobacter oceanensis</name>
    <dbReference type="NCBI Taxonomy" id="2172121"/>
    <lineage>
        <taxon>Bacteria</taxon>
        <taxon>Pseudomonadati</taxon>
        <taxon>Pseudomonadota</taxon>
        <taxon>Alphaproteobacteria</taxon>
        <taxon>Rhodobacterales</taxon>
        <taxon>Paracoccaceae</taxon>
        <taxon>Pararhodobacter</taxon>
    </lineage>
</organism>
<name>A0A2T8HXJ4_9RHOB</name>
<evidence type="ECO:0000313" key="3">
    <source>
        <dbReference type="Proteomes" id="UP000245911"/>
    </source>
</evidence>
<dbReference type="PROSITE" id="PS50943">
    <property type="entry name" value="HTH_CROC1"/>
    <property type="match status" value="1"/>
</dbReference>
<dbReference type="SMART" id="SM00530">
    <property type="entry name" value="HTH_XRE"/>
    <property type="match status" value="1"/>
</dbReference>
<dbReference type="AlphaFoldDB" id="A0A2T8HXJ4"/>
<feature type="domain" description="HTH cro/C1-type" evidence="1">
    <location>
        <begin position="25"/>
        <end position="71"/>
    </location>
</feature>
<keyword evidence="3" id="KW-1185">Reference proteome</keyword>
<proteinExistence type="predicted"/>
<comment type="caution">
    <text evidence="2">The sequence shown here is derived from an EMBL/GenBank/DDBJ whole genome shotgun (WGS) entry which is preliminary data.</text>
</comment>
<dbReference type="InterPro" id="IPR010982">
    <property type="entry name" value="Lambda_DNA-bd_dom_sf"/>
</dbReference>
<dbReference type="EMBL" id="QDKM01000001">
    <property type="protein sequence ID" value="PVH30150.1"/>
    <property type="molecule type" value="Genomic_DNA"/>
</dbReference>
<protein>
    <recommendedName>
        <fullName evidence="1">HTH cro/C1-type domain-containing protein</fullName>
    </recommendedName>
</protein>
<dbReference type="CDD" id="cd00093">
    <property type="entry name" value="HTH_XRE"/>
    <property type="match status" value="1"/>
</dbReference>
<dbReference type="Pfam" id="PF13560">
    <property type="entry name" value="HTH_31"/>
    <property type="match status" value="1"/>
</dbReference>
<gene>
    <name evidence="2" type="ORF">DDE20_00855</name>
</gene>
<dbReference type="SUPFAM" id="SSF47413">
    <property type="entry name" value="lambda repressor-like DNA-binding domains"/>
    <property type="match status" value="1"/>
</dbReference>
<evidence type="ECO:0000313" key="2">
    <source>
        <dbReference type="EMBL" id="PVH30150.1"/>
    </source>
</evidence>
<dbReference type="InterPro" id="IPR001387">
    <property type="entry name" value="Cro/C1-type_HTH"/>
</dbReference>
<reference evidence="2 3" key="1">
    <citation type="submission" date="2018-04" db="EMBL/GenBank/DDBJ databases">
        <title>Pararhodobacter oceanense sp. nov., isolated from marine intertidal sediment.</title>
        <authorList>
            <person name="Wang X.-L."/>
            <person name="Du Z.-J."/>
        </authorList>
    </citation>
    <scope>NUCLEOTIDE SEQUENCE [LARGE SCALE GENOMIC DNA]</scope>
    <source>
        <strain evidence="2 3">AM505</strain>
    </source>
</reference>
<dbReference type="OrthoDB" id="123556at2"/>
<evidence type="ECO:0000259" key="1">
    <source>
        <dbReference type="PROSITE" id="PS50943"/>
    </source>
</evidence>